<name>A0A928Q4F4_9FIRM</name>
<evidence type="ECO:0000256" key="5">
    <source>
        <dbReference type="ARBA" id="ARBA00023136"/>
    </source>
</evidence>
<reference evidence="8" key="1">
    <citation type="submission" date="2019-04" db="EMBL/GenBank/DDBJ databases">
        <title>Evolution of Biomass-Degrading Anaerobic Consortia Revealed by Metagenomics.</title>
        <authorList>
            <person name="Peng X."/>
        </authorList>
    </citation>
    <scope>NUCLEOTIDE SEQUENCE</scope>
    <source>
        <strain evidence="8">SIG551</strain>
    </source>
</reference>
<dbReference type="EMBL" id="SVNY01000002">
    <property type="protein sequence ID" value="MBE6832875.1"/>
    <property type="molecule type" value="Genomic_DNA"/>
</dbReference>
<dbReference type="Gene3D" id="3.30.70.120">
    <property type="match status" value="1"/>
</dbReference>
<dbReference type="InterPro" id="IPR003740">
    <property type="entry name" value="YitT"/>
</dbReference>
<keyword evidence="2" id="KW-1003">Cell membrane</keyword>
<dbReference type="InterPro" id="IPR015867">
    <property type="entry name" value="N-reg_PII/ATP_PRibTrfase_C"/>
</dbReference>
<keyword evidence="5 6" id="KW-0472">Membrane</keyword>
<feature type="transmembrane region" description="Helical" evidence="6">
    <location>
        <begin position="179"/>
        <end position="200"/>
    </location>
</feature>
<dbReference type="InterPro" id="IPR019264">
    <property type="entry name" value="DUF2179"/>
</dbReference>
<dbReference type="GO" id="GO:0005886">
    <property type="term" value="C:plasma membrane"/>
    <property type="evidence" value="ECO:0007669"/>
    <property type="project" value="UniProtKB-SubCell"/>
</dbReference>
<evidence type="ECO:0000256" key="4">
    <source>
        <dbReference type="ARBA" id="ARBA00022989"/>
    </source>
</evidence>
<evidence type="ECO:0000313" key="9">
    <source>
        <dbReference type="Proteomes" id="UP000754750"/>
    </source>
</evidence>
<sequence>MGALKKRNQIVFMDVLYFLIGSVLFSVSVNCFTAPNHIAPGGITGLATVLNYLIGTPIGTMLFVINVPVFLWAIWELGYRLVGKTILATLMCSVTIDALASYLPVYEGDHMLAAIFGGVLEGIGLSLVLLRGATTGGTDLVARLLELRFRGLSIGQLMMGVDAMVILLSGFVYRSLESALYAFIAVFVSTRLIDTILYGADSGTGKMLFIISEKNDQIAAKILTEMDRGVTALKSRGVYSNRDGEVLLCAVRRYEVSKMTDVIRSTDHRAFIIIGEAGQITGQGFREIRKEDKTLKDFLDKNKKPEEPPEEP</sequence>
<evidence type="ECO:0000256" key="6">
    <source>
        <dbReference type="SAM" id="Phobius"/>
    </source>
</evidence>
<feature type="transmembrane region" description="Helical" evidence="6">
    <location>
        <begin position="12"/>
        <end position="29"/>
    </location>
</feature>
<dbReference type="InterPro" id="IPR051461">
    <property type="entry name" value="UPF0750_membrane"/>
</dbReference>
<dbReference type="Pfam" id="PF02588">
    <property type="entry name" value="YitT_membrane"/>
    <property type="match status" value="1"/>
</dbReference>
<dbReference type="Pfam" id="PF10035">
    <property type="entry name" value="DUF2179"/>
    <property type="match status" value="1"/>
</dbReference>
<comment type="caution">
    <text evidence="8">The sequence shown here is derived from an EMBL/GenBank/DDBJ whole genome shotgun (WGS) entry which is preliminary data.</text>
</comment>
<protein>
    <submittedName>
        <fullName evidence="8">YitT family protein</fullName>
    </submittedName>
</protein>
<feature type="transmembrane region" description="Helical" evidence="6">
    <location>
        <begin position="111"/>
        <end position="130"/>
    </location>
</feature>
<evidence type="ECO:0000256" key="2">
    <source>
        <dbReference type="ARBA" id="ARBA00022475"/>
    </source>
</evidence>
<dbReference type="PANTHER" id="PTHR33545">
    <property type="entry name" value="UPF0750 MEMBRANE PROTEIN YITT-RELATED"/>
    <property type="match status" value="1"/>
</dbReference>
<feature type="transmembrane region" description="Helical" evidence="6">
    <location>
        <begin position="49"/>
        <end position="74"/>
    </location>
</feature>
<evidence type="ECO:0000256" key="1">
    <source>
        <dbReference type="ARBA" id="ARBA00004651"/>
    </source>
</evidence>
<keyword evidence="4 6" id="KW-1133">Transmembrane helix</keyword>
<feature type="domain" description="DUF2179" evidence="7">
    <location>
        <begin position="228"/>
        <end position="282"/>
    </location>
</feature>
<accession>A0A928Q4F4</accession>
<evidence type="ECO:0000259" key="7">
    <source>
        <dbReference type="Pfam" id="PF10035"/>
    </source>
</evidence>
<dbReference type="Proteomes" id="UP000754750">
    <property type="component" value="Unassembled WGS sequence"/>
</dbReference>
<dbReference type="PIRSF" id="PIRSF006483">
    <property type="entry name" value="Membrane_protein_YitT"/>
    <property type="match status" value="1"/>
</dbReference>
<gene>
    <name evidence="8" type="ORF">E7512_04715</name>
</gene>
<dbReference type="PANTHER" id="PTHR33545:SF5">
    <property type="entry name" value="UPF0750 MEMBRANE PROTEIN YITT"/>
    <property type="match status" value="1"/>
</dbReference>
<dbReference type="RefSeq" id="WP_020071681.1">
    <property type="nucleotide sequence ID" value="NZ_JBKWRC010000001.1"/>
</dbReference>
<comment type="subcellular location">
    <subcellularLocation>
        <location evidence="1">Cell membrane</location>
        <topology evidence="1">Multi-pass membrane protein</topology>
    </subcellularLocation>
</comment>
<dbReference type="CDD" id="cd16380">
    <property type="entry name" value="YitT_C"/>
    <property type="match status" value="1"/>
</dbReference>
<evidence type="ECO:0000313" key="8">
    <source>
        <dbReference type="EMBL" id="MBE6832875.1"/>
    </source>
</evidence>
<evidence type="ECO:0000256" key="3">
    <source>
        <dbReference type="ARBA" id="ARBA00022692"/>
    </source>
</evidence>
<dbReference type="AlphaFoldDB" id="A0A928Q4F4"/>
<feature type="transmembrane region" description="Helical" evidence="6">
    <location>
        <begin position="151"/>
        <end position="173"/>
    </location>
</feature>
<proteinExistence type="predicted"/>
<keyword evidence="3 6" id="KW-0812">Transmembrane</keyword>
<feature type="transmembrane region" description="Helical" evidence="6">
    <location>
        <begin position="86"/>
        <end position="105"/>
    </location>
</feature>
<organism evidence="8 9">
    <name type="scientific">Faecalispora sporosphaeroides</name>
    <dbReference type="NCBI Taxonomy" id="1549"/>
    <lineage>
        <taxon>Bacteria</taxon>
        <taxon>Bacillati</taxon>
        <taxon>Bacillota</taxon>
        <taxon>Clostridia</taxon>
        <taxon>Eubacteriales</taxon>
        <taxon>Oscillospiraceae</taxon>
        <taxon>Faecalispora</taxon>
    </lineage>
</organism>